<dbReference type="PANTHER" id="PTHR46557">
    <property type="entry name" value="SERINE/THREONINE-PROTEIN PHOSPHATASE 1 REGULATORY SUBUNIT 10-RELATED"/>
    <property type="match status" value="1"/>
</dbReference>
<dbReference type="SUPFAM" id="SSF90229">
    <property type="entry name" value="CCCH zinc finger"/>
    <property type="match status" value="1"/>
</dbReference>
<dbReference type="PROSITE" id="PS50103">
    <property type="entry name" value="ZF_C3H1"/>
    <property type="match status" value="1"/>
</dbReference>
<feature type="compositionally biased region" description="Basic and acidic residues" evidence="18">
    <location>
        <begin position="174"/>
        <end position="196"/>
    </location>
</feature>
<evidence type="ECO:0000256" key="8">
    <source>
        <dbReference type="ARBA" id="ARBA00022723"/>
    </source>
</evidence>
<dbReference type="CDD" id="cd00183">
    <property type="entry name" value="TFIIS_I"/>
    <property type="match status" value="1"/>
</dbReference>
<dbReference type="GO" id="GO:0008157">
    <property type="term" value="F:protein phosphatase 1 binding"/>
    <property type="evidence" value="ECO:0007669"/>
    <property type="project" value="TreeGrafter"/>
</dbReference>
<dbReference type="GO" id="GO:0000785">
    <property type="term" value="C:chromatin"/>
    <property type="evidence" value="ECO:0007669"/>
    <property type="project" value="UniProtKB-ARBA"/>
</dbReference>
<evidence type="ECO:0000256" key="3">
    <source>
        <dbReference type="ARBA" id="ARBA00022330"/>
    </source>
</evidence>
<dbReference type="PROSITE" id="PS51319">
    <property type="entry name" value="TFIIS_N"/>
    <property type="match status" value="1"/>
</dbReference>
<evidence type="ECO:0000256" key="10">
    <source>
        <dbReference type="ARBA" id="ARBA00022833"/>
    </source>
</evidence>
<keyword evidence="7" id="KW-0597">Phosphoprotein</keyword>
<dbReference type="GO" id="GO:0003723">
    <property type="term" value="F:RNA binding"/>
    <property type="evidence" value="ECO:0007669"/>
    <property type="project" value="UniProtKB-KW"/>
</dbReference>
<dbReference type="PANTHER" id="PTHR46557:SF1">
    <property type="entry name" value="SERINE_THREONINE-PROTEIN PHOSPHATASE 1 REGULATORY SUBUNIT 10"/>
    <property type="match status" value="1"/>
</dbReference>
<evidence type="ECO:0000256" key="7">
    <source>
        <dbReference type="ARBA" id="ARBA00022553"/>
    </source>
</evidence>
<dbReference type="InterPro" id="IPR017923">
    <property type="entry name" value="TFIIS_N"/>
</dbReference>
<name>L9KYI2_TUPCH</name>
<dbReference type="Pfam" id="PF08711">
    <property type="entry name" value="Med26"/>
    <property type="match status" value="1"/>
</dbReference>
<dbReference type="SMART" id="SM00356">
    <property type="entry name" value="ZnF_C3H1"/>
    <property type="match status" value="1"/>
</dbReference>
<evidence type="ECO:0000256" key="16">
    <source>
        <dbReference type="PROSITE-ProRule" id="PRU00649"/>
    </source>
</evidence>
<evidence type="ECO:0000256" key="11">
    <source>
        <dbReference type="ARBA" id="ARBA00022843"/>
    </source>
</evidence>
<dbReference type="GO" id="GO:0005634">
    <property type="term" value="C:nucleus"/>
    <property type="evidence" value="ECO:0007669"/>
    <property type="project" value="UniProtKB-SubCell"/>
</dbReference>
<evidence type="ECO:0000256" key="14">
    <source>
        <dbReference type="ARBA" id="ARBA00023242"/>
    </source>
</evidence>
<dbReference type="FunCoup" id="L9KYI2">
    <property type="interactions" value="2347"/>
</dbReference>
<dbReference type="SUPFAM" id="SSF47676">
    <property type="entry name" value="Conserved domain common to transcription factors TFIIS, elongin A, CRSP70"/>
    <property type="match status" value="1"/>
</dbReference>
<feature type="region of interest" description="Disordered" evidence="18">
    <location>
        <begin position="533"/>
        <end position="579"/>
    </location>
</feature>
<evidence type="ECO:0000256" key="6">
    <source>
        <dbReference type="ARBA" id="ARBA00022499"/>
    </source>
</evidence>
<evidence type="ECO:0000256" key="18">
    <source>
        <dbReference type="SAM" id="MobiDB-lite"/>
    </source>
</evidence>
<keyword evidence="22" id="KW-1185">Reference proteome</keyword>
<evidence type="ECO:0000259" key="20">
    <source>
        <dbReference type="PROSITE" id="PS51319"/>
    </source>
</evidence>
<protein>
    <recommendedName>
        <fullName evidence="3">Serine/threonine-protein phosphatase 1 regulatory subunit 10</fullName>
    </recommendedName>
</protein>
<dbReference type="eggNOG" id="ENOG502QQ2I">
    <property type="taxonomic scope" value="Eukaryota"/>
</dbReference>
<keyword evidence="13" id="KW-0238">DNA-binding</keyword>
<dbReference type="InterPro" id="IPR000571">
    <property type="entry name" value="Znf_CCCH"/>
</dbReference>
<evidence type="ECO:0000256" key="13">
    <source>
        <dbReference type="ARBA" id="ARBA00023125"/>
    </source>
</evidence>
<dbReference type="EMBL" id="KB320598">
    <property type="protein sequence ID" value="ELW67861.1"/>
    <property type="molecule type" value="Genomic_DNA"/>
</dbReference>
<dbReference type="Pfam" id="PF00642">
    <property type="entry name" value="zf-CCCH"/>
    <property type="match status" value="1"/>
</dbReference>
<feature type="compositionally biased region" description="Low complexity" evidence="18">
    <location>
        <begin position="248"/>
        <end position="258"/>
    </location>
</feature>
<comment type="subcellular location">
    <subcellularLocation>
        <location evidence="2">Chromosome</location>
    </subcellularLocation>
    <subcellularLocation>
        <location evidence="1 16">Nucleus</location>
    </subcellularLocation>
</comment>
<dbReference type="Gene3D" id="1.20.930.10">
    <property type="entry name" value="Conserved domain common to transcription factors TFIIS, elongin A, CRSP70"/>
    <property type="match status" value="1"/>
</dbReference>
<accession>L9KYI2</accession>
<evidence type="ECO:0000256" key="2">
    <source>
        <dbReference type="ARBA" id="ARBA00004286"/>
    </source>
</evidence>
<dbReference type="GO" id="GO:0008270">
    <property type="term" value="F:zinc ion binding"/>
    <property type="evidence" value="ECO:0007669"/>
    <property type="project" value="UniProtKB-KW"/>
</dbReference>
<gene>
    <name evidence="21" type="ORF">TREES_T100003965</name>
</gene>
<dbReference type="STRING" id="246437.L9KYI2"/>
<evidence type="ECO:0000313" key="22">
    <source>
        <dbReference type="Proteomes" id="UP000011518"/>
    </source>
</evidence>
<keyword evidence="14 16" id="KW-0539">Nucleus</keyword>
<keyword evidence="5" id="KW-0488">Methylation</keyword>
<dbReference type="GO" id="GO:0003677">
    <property type="term" value="F:DNA binding"/>
    <property type="evidence" value="ECO:0007669"/>
    <property type="project" value="UniProtKB-KW"/>
</dbReference>
<feature type="region of interest" description="Disordered" evidence="18">
    <location>
        <begin position="675"/>
        <end position="694"/>
    </location>
</feature>
<feature type="compositionally biased region" description="Gly residues" evidence="18">
    <location>
        <begin position="540"/>
        <end position="551"/>
    </location>
</feature>
<keyword evidence="10 17" id="KW-0862">Zinc</keyword>
<keyword evidence="12" id="KW-0694">RNA-binding</keyword>
<dbReference type="FunFam" id="1.20.930.10:FF:000006">
    <property type="entry name" value="Serine/threonine-protein phosphatase 1 regulatory subunit 10"/>
    <property type="match status" value="1"/>
</dbReference>
<evidence type="ECO:0000256" key="17">
    <source>
        <dbReference type="PROSITE-ProRule" id="PRU00723"/>
    </source>
</evidence>
<reference evidence="22" key="1">
    <citation type="submission" date="2012-07" db="EMBL/GenBank/DDBJ databases">
        <title>Genome of the Chinese tree shrew, a rising model animal genetically related to primates.</title>
        <authorList>
            <person name="Zhang G."/>
            <person name="Fan Y."/>
            <person name="Yao Y."/>
            <person name="Huang Z."/>
        </authorList>
    </citation>
    <scope>NUCLEOTIDE SEQUENCE [LARGE SCALE GENOMIC DNA]</scope>
</reference>
<dbReference type="InParanoid" id="L9KYI2"/>
<feature type="region of interest" description="Disordered" evidence="18">
    <location>
        <begin position="147"/>
        <end position="211"/>
    </location>
</feature>
<dbReference type="Proteomes" id="UP000011518">
    <property type="component" value="Unassembled WGS sequence"/>
</dbReference>
<keyword evidence="6" id="KW-1017">Isopeptide bond</keyword>
<evidence type="ECO:0000256" key="9">
    <source>
        <dbReference type="ARBA" id="ARBA00022771"/>
    </source>
</evidence>
<dbReference type="InterPro" id="IPR036855">
    <property type="entry name" value="Znf_CCCH_sf"/>
</dbReference>
<dbReference type="GO" id="GO:0072357">
    <property type="term" value="C:PTW/PP1 phosphatase complex"/>
    <property type="evidence" value="ECO:0007669"/>
    <property type="project" value="TreeGrafter"/>
</dbReference>
<keyword evidence="9 17" id="KW-0863">Zinc-finger</keyword>
<feature type="compositionally biased region" description="Low complexity" evidence="18">
    <location>
        <begin position="325"/>
        <end position="336"/>
    </location>
</feature>
<feature type="zinc finger region" description="C3H1-type" evidence="17">
    <location>
        <begin position="855"/>
        <end position="883"/>
    </location>
</feature>
<dbReference type="AlphaFoldDB" id="L9KYI2"/>
<organism evidence="21 22">
    <name type="scientific">Tupaia chinensis</name>
    <name type="common">Chinese tree shrew</name>
    <name type="synonym">Tupaia belangeri chinensis</name>
    <dbReference type="NCBI Taxonomy" id="246437"/>
    <lineage>
        <taxon>Eukaryota</taxon>
        <taxon>Metazoa</taxon>
        <taxon>Chordata</taxon>
        <taxon>Craniata</taxon>
        <taxon>Vertebrata</taxon>
        <taxon>Euteleostomi</taxon>
        <taxon>Mammalia</taxon>
        <taxon>Eutheria</taxon>
        <taxon>Euarchontoglires</taxon>
        <taxon>Scandentia</taxon>
        <taxon>Tupaiidae</taxon>
        <taxon>Tupaia</taxon>
    </lineage>
</organism>
<feature type="region of interest" description="Disordered" evidence="18">
    <location>
        <begin position="246"/>
        <end position="270"/>
    </location>
</feature>
<evidence type="ECO:0000256" key="4">
    <source>
        <dbReference type="ARBA" id="ARBA00022454"/>
    </source>
</evidence>
<evidence type="ECO:0000256" key="12">
    <source>
        <dbReference type="ARBA" id="ARBA00022884"/>
    </source>
</evidence>
<feature type="domain" description="TFIIS N-terminal" evidence="20">
    <location>
        <begin position="73"/>
        <end position="147"/>
    </location>
</feature>
<evidence type="ECO:0000313" key="21">
    <source>
        <dbReference type="EMBL" id="ELW67861.1"/>
    </source>
</evidence>
<feature type="compositionally biased region" description="Basic and acidic residues" evidence="18">
    <location>
        <begin position="153"/>
        <end position="166"/>
    </location>
</feature>
<reference evidence="22" key="2">
    <citation type="journal article" date="2013" name="Nat. Commun.">
        <title>Genome of the Chinese tree shrew.</title>
        <authorList>
            <person name="Fan Y."/>
            <person name="Huang Z.Y."/>
            <person name="Cao C.C."/>
            <person name="Chen C.S."/>
            <person name="Chen Y.X."/>
            <person name="Fan D.D."/>
            <person name="He J."/>
            <person name="Hou H.L."/>
            <person name="Hu L."/>
            <person name="Hu X.T."/>
            <person name="Jiang X.T."/>
            <person name="Lai R."/>
            <person name="Lang Y.S."/>
            <person name="Liang B."/>
            <person name="Liao S.G."/>
            <person name="Mu D."/>
            <person name="Ma Y.Y."/>
            <person name="Niu Y.Y."/>
            <person name="Sun X.Q."/>
            <person name="Xia J.Q."/>
            <person name="Xiao J."/>
            <person name="Xiong Z.Q."/>
            <person name="Xu L."/>
            <person name="Yang L."/>
            <person name="Zhang Y."/>
            <person name="Zhao W."/>
            <person name="Zhao X.D."/>
            <person name="Zheng Y.T."/>
            <person name="Zhou J.M."/>
            <person name="Zhu Y.B."/>
            <person name="Zhang G.J."/>
            <person name="Wang J."/>
            <person name="Yao Y.G."/>
        </authorList>
    </citation>
    <scope>NUCLEOTIDE SEQUENCE [LARGE SCALE GENOMIC DNA]</scope>
</reference>
<sequence length="889" mass="96658">MGSGPIDPKELLKGLDSFLSRDGEVKSVDGISKIFSLMKEARKMVSRCTYLNILLQTRSPEVLVKFIDVGGYKLLNNWLTYSKTTNNIPLLQQILLTLQHLPLTVDHLKQNNTAKLVKQLSKSSEDEELRKLASVLVSDWMAVIRSQSSTQPAEKDKKKRKEEGKSRTTPPERPLTEVKAEARAEEVPEKKKEKPKSLRTTAPSHAKFRSTGLELETPSLVPVKKNASAVVVSDKYNLKPIPLKRQSAAAAPGDAAPPAEKKYKPLNTTPNATKEIKVKIIPPQPMEGLGFLDALNSAPVPGIKIKKKKKVLSPTAAKPSPFEGKTSTEPSTAKPSSPEPAPPSESMDTDRPGTPVPPVEVPERMDTASLEPGALDAKPVESPGEPGQLTRKGRKRKTVTWPEEGKLREYFYFELDETERVNVNKIKDFGEAAKREILSDRHAFETARRLSHDNMEEKVPWVCPRPLVLPSPLVTPGSNSQERYIQAEREKGILQELFLNKESPHEPDPEPYEPIPPKLIPLDEECSMDETPYVETLEPGGSGGSPDGAGGSKLPPVLANLMGSMGAGKSPQGPGGGGINVQEILTSIMGSPNSHPSEELLKQPDYSDKIKQMVLMEALVGQWVPVSWVLHPLPAGVIPSGMAQVTPCVVVLYGEVPDLVLDHTIEAEVAEEEMNLPRRHRHSEEPEEVALEEAPQMDEGALVGTWLEVADIVPMKALAAAWAVAVDTVPTMALAAAWAADTVPTMALAVAWEVAVAIVPTKAPAGAWAEVVDIALMKALDMGGPMVTGLTMSLVTEAMTIEGRHLMSTVAMMALDMEEGAIEGMMEATAMEEPPRLGSEKPSSGCRAWGGEGDMSNRPVCRHFMMKGNCRYENNCAFYHPGVNGPPLP</sequence>
<dbReference type="InterPro" id="IPR003617">
    <property type="entry name" value="TFIIS/CRSP70_N_sub"/>
</dbReference>
<proteinExistence type="predicted"/>
<feature type="domain" description="C3H1-type" evidence="19">
    <location>
        <begin position="855"/>
        <end position="883"/>
    </location>
</feature>
<dbReference type="SMART" id="SM00509">
    <property type="entry name" value="TFS2N"/>
    <property type="match status" value="1"/>
</dbReference>
<evidence type="ECO:0000259" key="19">
    <source>
        <dbReference type="PROSITE" id="PS50103"/>
    </source>
</evidence>
<evidence type="ECO:0000256" key="15">
    <source>
        <dbReference type="ARBA" id="ARBA00093575"/>
    </source>
</evidence>
<keyword evidence="4" id="KW-0158">Chromosome</keyword>
<dbReference type="InterPro" id="IPR035441">
    <property type="entry name" value="TFIIS/LEDGF_dom_sf"/>
</dbReference>
<evidence type="ECO:0000256" key="5">
    <source>
        <dbReference type="ARBA" id="ARBA00022481"/>
    </source>
</evidence>
<keyword evidence="11" id="KW-0832">Ubl conjugation</keyword>
<feature type="region of interest" description="Disordered" evidence="18">
    <location>
        <begin position="304"/>
        <end position="398"/>
    </location>
</feature>
<keyword evidence="8 17" id="KW-0479">Metal-binding</keyword>
<evidence type="ECO:0000256" key="1">
    <source>
        <dbReference type="ARBA" id="ARBA00004123"/>
    </source>
</evidence>
<comment type="subunit">
    <text evidence="15">Component of the PNUTS-PP1 complex (also named PTW/PP1 complex), composed of PPP1R10/PNUTS, TOX4, WDR82, and PPP1CA (or PPP1CB or PPP1CC).</text>
</comment>